<reference evidence="1" key="2">
    <citation type="submission" date="2023-05" db="EMBL/GenBank/DDBJ databases">
        <authorList>
            <consortium name="Lawrence Berkeley National Laboratory"/>
            <person name="Steindorff A."/>
            <person name="Hensen N."/>
            <person name="Bonometti L."/>
            <person name="Westerberg I."/>
            <person name="Brannstrom I.O."/>
            <person name="Guillou S."/>
            <person name="Cros-Aarteil S."/>
            <person name="Calhoun S."/>
            <person name="Haridas S."/>
            <person name="Kuo A."/>
            <person name="Mondo S."/>
            <person name="Pangilinan J."/>
            <person name="Riley R."/>
            <person name="Labutti K."/>
            <person name="Andreopoulos B."/>
            <person name="Lipzen A."/>
            <person name="Chen C."/>
            <person name="Yanf M."/>
            <person name="Daum C."/>
            <person name="Ng V."/>
            <person name="Clum A."/>
            <person name="Ohm R."/>
            <person name="Martin F."/>
            <person name="Silar P."/>
            <person name="Natvig D."/>
            <person name="Lalanne C."/>
            <person name="Gautier V."/>
            <person name="Ament-Velasquez S.L."/>
            <person name="Kruys A."/>
            <person name="Hutchinson M.I."/>
            <person name="Powell A.J."/>
            <person name="Barry K."/>
            <person name="Miller A.N."/>
            <person name="Grigoriev I.V."/>
            <person name="Debuchy R."/>
            <person name="Gladieux P."/>
            <person name="Thoren M.H."/>
            <person name="Johannesson H."/>
        </authorList>
    </citation>
    <scope>NUCLEOTIDE SEQUENCE</scope>
    <source>
        <strain evidence="1">PSN309</strain>
    </source>
</reference>
<dbReference type="AlphaFoldDB" id="A0AAN7ANG6"/>
<keyword evidence="2" id="KW-1185">Reference proteome</keyword>
<organism evidence="1 2">
    <name type="scientific">Podospora australis</name>
    <dbReference type="NCBI Taxonomy" id="1536484"/>
    <lineage>
        <taxon>Eukaryota</taxon>
        <taxon>Fungi</taxon>
        <taxon>Dikarya</taxon>
        <taxon>Ascomycota</taxon>
        <taxon>Pezizomycotina</taxon>
        <taxon>Sordariomycetes</taxon>
        <taxon>Sordariomycetidae</taxon>
        <taxon>Sordariales</taxon>
        <taxon>Podosporaceae</taxon>
        <taxon>Podospora</taxon>
    </lineage>
</organism>
<dbReference type="Proteomes" id="UP001302126">
    <property type="component" value="Unassembled WGS sequence"/>
</dbReference>
<evidence type="ECO:0000313" key="1">
    <source>
        <dbReference type="EMBL" id="KAK4193194.1"/>
    </source>
</evidence>
<accession>A0AAN7ANG6</accession>
<proteinExistence type="predicted"/>
<reference evidence="1" key="1">
    <citation type="journal article" date="2023" name="Mol. Phylogenet. Evol.">
        <title>Genome-scale phylogeny and comparative genomics of the fungal order Sordariales.</title>
        <authorList>
            <person name="Hensen N."/>
            <person name="Bonometti L."/>
            <person name="Westerberg I."/>
            <person name="Brannstrom I.O."/>
            <person name="Guillou S."/>
            <person name="Cros-Aarteil S."/>
            <person name="Calhoun S."/>
            <person name="Haridas S."/>
            <person name="Kuo A."/>
            <person name="Mondo S."/>
            <person name="Pangilinan J."/>
            <person name="Riley R."/>
            <person name="LaButti K."/>
            <person name="Andreopoulos B."/>
            <person name="Lipzen A."/>
            <person name="Chen C."/>
            <person name="Yan M."/>
            <person name="Daum C."/>
            <person name="Ng V."/>
            <person name="Clum A."/>
            <person name="Steindorff A."/>
            <person name="Ohm R.A."/>
            <person name="Martin F."/>
            <person name="Silar P."/>
            <person name="Natvig D.O."/>
            <person name="Lalanne C."/>
            <person name="Gautier V."/>
            <person name="Ament-Velasquez S.L."/>
            <person name="Kruys A."/>
            <person name="Hutchinson M.I."/>
            <person name="Powell A.J."/>
            <person name="Barry K."/>
            <person name="Miller A.N."/>
            <person name="Grigoriev I.V."/>
            <person name="Debuchy R."/>
            <person name="Gladieux P."/>
            <person name="Hiltunen Thoren M."/>
            <person name="Johannesson H."/>
        </authorList>
    </citation>
    <scope>NUCLEOTIDE SEQUENCE</scope>
    <source>
        <strain evidence="1">PSN309</strain>
    </source>
</reference>
<sequence>MQGSEAVFCGDVSAGVLRGQLQSMPYAAIAAWRPRLAAGWQVLQTHCCVHYEVQDSLNPFHLARCLVTFAAAHSTMVACGCCRYPSFVHDMQNAACLDASTNWMFSVRTILPPGRLSHRRTEVAPHVVPLSRILSQFGRHVKGHDVLRRYTPSSLTLSPPGRKTVLSIGHVDHSTTFGMAAHPLPQTMPSQQRHWETSLLSRYILFYIIMSSPSPRAQWRLFVFPNYHRQLSVTLCPLFRFVFNLSGLTARAYKTLRSPPTTTYRFPSRLDQTIYSYTIH</sequence>
<gene>
    <name evidence="1" type="ORF">QBC35DRAFT_99125</name>
</gene>
<dbReference type="EMBL" id="MU864351">
    <property type="protein sequence ID" value="KAK4193194.1"/>
    <property type="molecule type" value="Genomic_DNA"/>
</dbReference>
<evidence type="ECO:0000313" key="2">
    <source>
        <dbReference type="Proteomes" id="UP001302126"/>
    </source>
</evidence>
<protein>
    <submittedName>
        <fullName evidence="1">Uncharacterized protein</fullName>
    </submittedName>
</protein>
<name>A0AAN7ANG6_9PEZI</name>
<comment type="caution">
    <text evidence="1">The sequence shown here is derived from an EMBL/GenBank/DDBJ whole genome shotgun (WGS) entry which is preliminary data.</text>
</comment>